<organism evidence="1 2">
    <name type="scientific">Fimbriiglobus ruber</name>
    <dbReference type="NCBI Taxonomy" id="1908690"/>
    <lineage>
        <taxon>Bacteria</taxon>
        <taxon>Pseudomonadati</taxon>
        <taxon>Planctomycetota</taxon>
        <taxon>Planctomycetia</taxon>
        <taxon>Gemmatales</taxon>
        <taxon>Gemmataceae</taxon>
        <taxon>Fimbriiglobus</taxon>
    </lineage>
</organism>
<evidence type="ECO:0000313" key="1">
    <source>
        <dbReference type="EMBL" id="OWK38436.1"/>
    </source>
</evidence>
<reference evidence="2" key="1">
    <citation type="submission" date="2017-06" db="EMBL/GenBank/DDBJ databases">
        <title>Genome analysis of Fimbriiglobus ruber SP5, the first member of the order Planctomycetales with confirmed chitinolytic capability.</title>
        <authorList>
            <person name="Ravin N.V."/>
            <person name="Rakitin A.L."/>
            <person name="Ivanova A.A."/>
            <person name="Beletsky A.V."/>
            <person name="Kulichevskaya I.S."/>
            <person name="Mardanov A.V."/>
            <person name="Dedysh S.N."/>
        </authorList>
    </citation>
    <scope>NUCLEOTIDE SEQUENCE [LARGE SCALE GENOMIC DNA]</scope>
    <source>
        <strain evidence="2">SP5</strain>
    </source>
</reference>
<accession>A0A225DLS6</accession>
<dbReference type="EMBL" id="NIDE01000014">
    <property type="protein sequence ID" value="OWK38436.1"/>
    <property type="molecule type" value="Genomic_DNA"/>
</dbReference>
<comment type="caution">
    <text evidence="1">The sequence shown here is derived from an EMBL/GenBank/DDBJ whole genome shotgun (WGS) entry which is preliminary data.</text>
</comment>
<proteinExistence type="predicted"/>
<gene>
    <name evidence="1" type="ORF">FRUB_07556</name>
</gene>
<sequence>MYRKVDPTQEWAENNYYHLPIQQQIADLVPVNSFWRDYASHTGDGPFLSKNLADASRNFTEMMFALAVLDLPFEAAKHEVKFDGGKMTLTPKGPVVAFHEEVRPVVAKGAPINILVSENTYRNGDRFREENGERFDKFVTGEFVINTVYGCQVVVTNPTSSRQKLSVLVQLPIGAIPVANGQFTKTVVVDLEPYRTHTLDYLFYFPRPGRFAHFPAHVAKNEQFVAAAQATTFDVVKKPTKLDTTSWDYVSQHGTTEEVISFLDRENVNALNLDKIAFRMRDRAAFESIVTLLRERHVYQPTLWSYALLHANVPAARQYLLHTDQIVNECGGPIVSPLLTVDPVERHQYEHLEYKPLVNARAHALGHRRQIVNDRFSEQYHRYLKVLSYRQSLDDADELAVVYYLLLQDRVEETLATFARVNPDKVATRVQYDYCAAYLDLYTGEPLKAREIALRYANHPVDRWRNTFGALSAQLDEIEEKGPKVVDPTDRGQQQGQLAATEPGVEFTIDAGQINMTWQNADMVRVNFYLMDVELLFSRNPFVQQSGGQFASIKPNATQVVKLPAGKSKLAVPLPADLVKRNVLVEITAGGVTRSKAYYANAMDVKLTENYGQVRVADATNGAALPKVYVKVYSKLANGEVKFHKDGYTDLRGRFDYATVSTPERQPIERFAILVLSDDRGATIRDTAPPQQ</sequence>
<keyword evidence="2" id="KW-1185">Reference proteome</keyword>
<evidence type="ECO:0000313" key="2">
    <source>
        <dbReference type="Proteomes" id="UP000214646"/>
    </source>
</evidence>
<protein>
    <submittedName>
        <fullName evidence="1">Uncharacterized protein</fullName>
    </submittedName>
</protein>
<dbReference type="AlphaFoldDB" id="A0A225DLS6"/>
<dbReference type="Proteomes" id="UP000214646">
    <property type="component" value="Unassembled WGS sequence"/>
</dbReference>
<name>A0A225DLS6_9BACT</name>